<organism evidence="6 7">
    <name type="scientific">Leishmania enriettii</name>
    <dbReference type="NCBI Taxonomy" id="5663"/>
    <lineage>
        <taxon>Eukaryota</taxon>
        <taxon>Discoba</taxon>
        <taxon>Euglenozoa</taxon>
        <taxon>Kinetoplastea</taxon>
        <taxon>Metakinetoplastina</taxon>
        <taxon>Trypanosomatida</taxon>
        <taxon>Trypanosomatidae</taxon>
        <taxon>Leishmaniinae</taxon>
        <taxon>Leishmania</taxon>
    </lineage>
</organism>
<dbReference type="InterPro" id="IPR011400">
    <property type="entry name" value="EIF3B"/>
</dbReference>
<dbReference type="CDD" id="cd22265">
    <property type="entry name" value="UDM1_RNF168"/>
    <property type="match status" value="1"/>
</dbReference>
<sequence>MTEVGFNRHILIDGLPNNVTPDKRELFQRHFSRRIGELLGGERFSLHLLTDPETALLSGAILSCVTEAQAEAALAKLNRFPFTKSAVLTTYRWSSLEEARVDDGPYVPPPMADDGDEEEEAELVHNMAEDPEARPQFLIKSGMSFDCDWYWFNWEKNEPDLYRRRKISKDDPLCRWSEVDRDNKKLSSGMVCSALPVARPLPVWSTYGSMVISQHEKGLRVWAGRSMRLHFEITMDINAFMVSPCEKYIIVQTPKDISIINLRTAKKIRTIGNLDLHSDDLWPVMRFSADDSLVVVCKTGYRPMDSTEVPDGHLNIYVSETMKLLKGVGSFGHSFAIPGLYKAEWNPVVGTQMAYICELGPNQGWKAVVADMVVNEDGEVEQRVLNERNFLVATRLDMLWHPAGTFLCVRVAAKGPTEYFLFHVAERNVPITRLSIKRGYIPTRFAWQTGGDKFAVLLKRDGVGAGLGETGVLQIFMIGKQGPKVLHEVATSATHLFWAPHGGRLAAANFDKSLLHFFVLHDNNTITDKNKLSGISATNCEWDPTGRYFAVWVSSIHEQALTPQYRIFDYTGNELFKKAVKPLSHFAWRPMPPTLLTPGDVKKARDMLKTLMRDYEATAIALKAEEQERIDKERKSKEEDYIKRMKIAARYAEERALEQTREEQRANSKWVRFNNNRLKALPEEEHIIHEDVTEYHVVSRRQVGTGAAKK</sequence>
<evidence type="ECO:0000256" key="2">
    <source>
        <dbReference type="ARBA" id="ARBA00022540"/>
    </source>
</evidence>
<dbReference type="InterPro" id="IPR013979">
    <property type="entry name" value="TIF_beta_prop-like"/>
</dbReference>
<dbReference type="OrthoDB" id="10250414at2759"/>
<dbReference type="GeneID" id="94173293"/>
<dbReference type="GO" id="GO:0031369">
    <property type="term" value="F:translation initiation factor binding"/>
    <property type="evidence" value="ECO:0007669"/>
    <property type="project" value="InterPro"/>
</dbReference>
<gene>
    <name evidence="6" type="ORF">CUR178_06109</name>
</gene>
<accession>A0A836GY17</accession>
<dbReference type="KEGG" id="lenr:94173293"/>
<dbReference type="EMBL" id="JAFHKP010000017">
    <property type="protein sequence ID" value="KAG5482249.1"/>
    <property type="molecule type" value="Genomic_DNA"/>
</dbReference>
<evidence type="ECO:0000256" key="3">
    <source>
        <dbReference type="ARBA" id="ARBA00022884"/>
    </source>
</evidence>
<keyword evidence="1" id="KW-0963">Cytoplasm</keyword>
<evidence type="ECO:0000256" key="4">
    <source>
        <dbReference type="ARBA" id="ARBA00022917"/>
    </source>
</evidence>
<dbReference type="GO" id="GO:0003723">
    <property type="term" value="F:RNA binding"/>
    <property type="evidence" value="ECO:0007669"/>
    <property type="project" value="UniProtKB-KW"/>
</dbReference>
<dbReference type="GO" id="GO:0003743">
    <property type="term" value="F:translation initiation factor activity"/>
    <property type="evidence" value="ECO:0007669"/>
    <property type="project" value="UniProtKB-KW"/>
</dbReference>
<feature type="domain" description="Translation initiation factor beta propellor-like" evidence="5">
    <location>
        <begin position="388"/>
        <end position="583"/>
    </location>
</feature>
<dbReference type="GO" id="GO:0005852">
    <property type="term" value="C:eukaryotic translation initiation factor 3 complex"/>
    <property type="evidence" value="ECO:0007669"/>
    <property type="project" value="InterPro"/>
</dbReference>
<protein>
    <recommendedName>
        <fullName evidence="5">Translation initiation factor beta propellor-like domain-containing protein</fullName>
    </recommendedName>
</protein>
<dbReference type="SUPFAM" id="SSF82171">
    <property type="entry name" value="DPP6 N-terminal domain-like"/>
    <property type="match status" value="1"/>
</dbReference>
<dbReference type="PANTHER" id="PTHR14068:SF0">
    <property type="entry name" value="EUKARYOTIC TRANSLATION INITIATION FACTOR 3 SUBUNIT B"/>
    <property type="match status" value="1"/>
</dbReference>
<dbReference type="Pfam" id="PF08662">
    <property type="entry name" value="eIF2A"/>
    <property type="match status" value="1"/>
</dbReference>
<name>A0A836GY17_LEIEN</name>
<keyword evidence="4" id="KW-0648">Protein biosynthesis</keyword>
<evidence type="ECO:0000259" key="5">
    <source>
        <dbReference type="Pfam" id="PF08662"/>
    </source>
</evidence>
<evidence type="ECO:0000313" key="6">
    <source>
        <dbReference type="EMBL" id="KAG5482249.1"/>
    </source>
</evidence>
<evidence type="ECO:0000313" key="7">
    <source>
        <dbReference type="Proteomes" id="UP000674179"/>
    </source>
</evidence>
<evidence type="ECO:0000256" key="1">
    <source>
        <dbReference type="ARBA" id="ARBA00022490"/>
    </source>
</evidence>
<keyword evidence="7" id="KW-1185">Reference proteome</keyword>
<proteinExistence type="predicted"/>
<dbReference type="RefSeq" id="XP_067694111.1">
    <property type="nucleotide sequence ID" value="XM_067837783.1"/>
</dbReference>
<keyword evidence="2" id="KW-0396">Initiation factor</keyword>
<dbReference type="Proteomes" id="UP000674179">
    <property type="component" value="Chromosome 17"/>
</dbReference>
<reference evidence="6 7" key="1">
    <citation type="submission" date="2021-02" db="EMBL/GenBank/DDBJ databases">
        <title>Leishmania (Mundinia) enrietti genome sequencing and assembly.</title>
        <authorList>
            <person name="Almutairi H."/>
            <person name="Gatherer D."/>
        </authorList>
    </citation>
    <scope>NUCLEOTIDE SEQUENCE [LARGE SCALE GENOMIC DNA]</scope>
    <source>
        <strain evidence="6">CUR178</strain>
    </source>
</reference>
<comment type="caution">
    <text evidence="6">The sequence shown here is derived from an EMBL/GenBank/DDBJ whole genome shotgun (WGS) entry which is preliminary data.</text>
</comment>
<keyword evidence="3" id="KW-0694">RNA-binding</keyword>
<dbReference type="PANTHER" id="PTHR14068">
    <property type="entry name" value="EUKARYOTIC TRANSLATION INITIATION FACTOR 3 EIF3 -RELATED"/>
    <property type="match status" value="1"/>
</dbReference>
<dbReference type="AlphaFoldDB" id="A0A836GY17"/>